<evidence type="ECO:0000313" key="2">
    <source>
        <dbReference type="Proteomes" id="UP000070058"/>
    </source>
</evidence>
<organism evidence="1 2">
    <name type="scientific">Cephaloticoccus primus</name>
    <dbReference type="NCBI Taxonomy" id="1548207"/>
    <lineage>
        <taxon>Bacteria</taxon>
        <taxon>Pseudomonadati</taxon>
        <taxon>Verrucomicrobiota</taxon>
        <taxon>Opitutia</taxon>
        <taxon>Opitutales</taxon>
        <taxon>Opitutaceae</taxon>
        <taxon>Cephaloticoccus</taxon>
    </lineage>
</organism>
<dbReference type="OrthoDB" id="9805913at2"/>
<reference evidence="2" key="1">
    <citation type="submission" date="2016-02" db="EMBL/GenBank/DDBJ databases">
        <authorList>
            <person name="Sanders J.G."/>
            <person name="Lin J.Y."/>
            <person name="Wertz J.T."/>
            <person name="Russell J.A."/>
            <person name="Moreau C.S."/>
            <person name="Powell S."/>
        </authorList>
    </citation>
    <scope>NUCLEOTIDE SEQUENCE [LARGE SCALE GENOMIC DNA]</scope>
    <source>
        <strain evidence="2">CAG34</strain>
    </source>
</reference>
<protein>
    <submittedName>
        <fullName evidence="1">Uncharacterized protein</fullName>
    </submittedName>
</protein>
<dbReference type="RefSeq" id="WP_068631222.1">
    <property type="nucleotide sequence ID" value="NZ_LSZQ01000065.1"/>
</dbReference>
<accession>A0A139SIK8</accession>
<dbReference type="AlphaFoldDB" id="A0A139SIK8"/>
<dbReference type="EMBL" id="LSZQ01000065">
    <property type="protein sequence ID" value="KXU34387.1"/>
    <property type="molecule type" value="Genomic_DNA"/>
</dbReference>
<evidence type="ECO:0000313" key="1">
    <source>
        <dbReference type="EMBL" id="KXU34387.1"/>
    </source>
</evidence>
<proteinExistence type="predicted"/>
<dbReference type="STRING" id="1548207.AXK11_08530"/>
<dbReference type="Proteomes" id="UP000070058">
    <property type="component" value="Unassembled WGS sequence"/>
</dbReference>
<keyword evidence="2" id="KW-1185">Reference proteome</keyword>
<name>A0A139SIK8_9BACT</name>
<comment type="caution">
    <text evidence="1">The sequence shown here is derived from an EMBL/GenBank/DDBJ whole genome shotgun (WGS) entry which is preliminary data.</text>
</comment>
<gene>
    <name evidence="1" type="ORF">AXK11_08530</name>
</gene>
<sequence length="82" mass="9049">MNPNIEKAEHVLNIDDSDNRPDLETVLSTAVFYGLSGARAKDIVQEVVTAVASWKDIARQMRLGRADIELVAAAFITKLRPL</sequence>